<dbReference type="EMBL" id="SZPQ01000002">
    <property type="protein sequence ID" value="TKI08077.1"/>
    <property type="molecule type" value="Genomic_DNA"/>
</dbReference>
<protein>
    <submittedName>
        <fullName evidence="2">YnbE family lipoprotein</fullName>
    </submittedName>
</protein>
<gene>
    <name evidence="2" type="ORF">FCN80_02695</name>
</gene>
<feature type="region of interest" description="Disordered" evidence="1">
    <location>
        <begin position="71"/>
        <end position="90"/>
    </location>
</feature>
<keyword evidence="3" id="KW-1185">Reference proteome</keyword>
<dbReference type="RefSeq" id="WP_136988350.1">
    <property type="nucleotide sequence ID" value="NZ_SZPQ01000002.1"/>
</dbReference>
<evidence type="ECO:0000313" key="2">
    <source>
        <dbReference type="EMBL" id="TKI08077.1"/>
    </source>
</evidence>
<reference evidence="2 3" key="1">
    <citation type="submission" date="2019-04" db="EMBL/GenBank/DDBJ databases">
        <authorList>
            <person name="Li M."/>
            <person name="Gao C."/>
        </authorList>
    </citation>
    <scope>NUCLEOTIDE SEQUENCE [LARGE SCALE GENOMIC DNA]</scope>
    <source>
        <strain evidence="2 3">BGMRC 2031</strain>
    </source>
</reference>
<organism evidence="2 3">
    <name type="scientific">Martelella alba</name>
    <dbReference type="NCBI Taxonomy" id="2590451"/>
    <lineage>
        <taxon>Bacteria</taxon>
        <taxon>Pseudomonadati</taxon>
        <taxon>Pseudomonadota</taxon>
        <taxon>Alphaproteobacteria</taxon>
        <taxon>Hyphomicrobiales</taxon>
        <taxon>Aurantimonadaceae</taxon>
        <taxon>Martelella</taxon>
    </lineage>
</organism>
<dbReference type="Proteomes" id="UP000305202">
    <property type="component" value="Unassembled WGS sequence"/>
</dbReference>
<dbReference type="InterPro" id="IPR025985">
    <property type="entry name" value="YnbE"/>
</dbReference>
<accession>A0ABY2SPP8</accession>
<dbReference type="Pfam" id="PF13617">
    <property type="entry name" value="Lipoprotein_19"/>
    <property type="match status" value="1"/>
</dbReference>
<sequence length="90" mass="9516">MTTIRTAWGRLCLLAAATAAVSCTPRIELAMPSQPITINMNVKIEHDITVKADRQSVALLRPVLCPGVQNCPATNQKSASGDAQGSPTDQ</sequence>
<comment type="caution">
    <text evidence="2">The sequence shown here is derived from an EMBL/GenBank/DDBJ whole genome shotgun (WGS) entry which is preliminary data.</text>
</comment>
<evidence type="ECO:0000313" key="3">
    <source>
        <dbReference type="Proteomes" id="UP000305202"/>
    </source>
</evidence>
<dbReference type="PROSITE" id="PS51257">
    <property type="entry name" value="PROKAR_LIPOPROTEIN"/>
    <property type="match status" value="1"/>
</dbReference>
<evidence type="ECO:0000256" key="1">
    <source>
        <dbReference type="SAM" id="MobiDB-lite"/>
    </source>
</evidence>
<proteinExistence type="predicted"/>
<keyword evidence="2" id="KW-0449">Lipoprotein</keyword>
<name>A0ABY2SPP8_9HYPH</name>